<accession>A0A174JE36</accession>
<evidence type="ECO:0000313" key="1">
    <source>
        <dbReference type="EMBL" id="CUO95360.1"/>
    </source>
</evidence>
<evidence type="ECO:0000313" key="2">
    <source>
        <dbReference type="Proteomes" id="UP000095564"/>
    </source>
</evidence>
<dbReference type="EMBL" id="CZAU01000002">
    <property type="protein sequence ID" value="CUO95360.1"/>
    <property type="molecule type" value="Genomic_DNA"/>
</dbReference>
<protein>
    <submittedName>
        <fullName evidence="1">Uncharacterized protein</fullName>
    </submittedName>
</protein>
<name>A0A174JE36_ANAHA</name>
<sequence>MRKNKRIDYLDMRKKTKNGLSCEQAEDQLSFLALGMAGG</sequence>
<gene>
    <name evidence="1" type="ORF">ERS852520_00254</name>
</gene>
<dbReference type="AlphaFoldDB" id="A0A174JE36"/>
<organism evidence="1 2">
    <name type="scientific">Anaerostipes hadrus</name>
    <dbReference type="NCBI Taxonomy" id="649756"/>
    <lineage>
        <taxon>Bacteria</taxon>
        <taxon>Bacillati</taxon>
        <taxon>Bacillota</taxon>
        <taxon>Clostridia</taxon>
        <taxon>Lachnospirales</taxon>
        <taxon>Lachnospiraceae</taxon>
        <taxon>Anaerostipes</taxon>
    </lineage>
</organism>
<dbReference type="Proteomes" id="UP000095564">
    <property type="component" value="Unassembled WGS sequence"/>
</dbReference>
<proteinExistence type="predicted"/>
<reference evidence="1 2" key="1">
    <citation type="submission" date="2015-09" db="EMBL/GenBank/DDBJ databases">
        <authorList>
            <consortium name="Pathogen Informatics"/>
        </authorList>
    </citation>
    <scope>NUCLEOTIDE SEQUENCE [LARGE SCALE GENOMIC DNA]</scope>
    <source>
        <strain evidence="1 2">2789STDY5834908</strain>
    </source>
</reference>